<feature type="region of interest" description="Disordered" evidence="1">
    <location>
        <begin position="88"/>
        <end position="126"/>
    </location>
</feature>
<gene>
    <name evidence="2" type="primary">OSJNBb0057I13.4</name>
</gene>
<protein>
    <submittedName>
        <fullName evidence="2">Uncharacterized protein</fullName>
    </submittedName>
</protein>
<dbReference type="EMBL" id="AP005881">
    <property type="protein sequence ID" value="BAD29431.1"/>
    <property type="molecule type" value="Genomic_DNA"/>
</dbReference>
<reference evidence="3" key="2">
    <citation type="journal article" date="2008" name="Nucleic Acids Res.">
        <title>The rice annotation project database (RAP-DB): 2008 update.</title>
        <authorList>
            <consortium name="The rice annotation project (RAP)"/>
        </authorList>
    </citation>
    <scope>GENOME REANNOTATION</scope>
    <source>
        <strain evidence="3">cv. Nipponbare</strain>
    </source>
</reference>
<accession>Q6EPI9</accession>
<evidence type="ECO:0000313" key="3">
    <source>
        <dbReference type="Proteomes" id="UP000000763"/>
    </source>
</evidence>
<name>Q6EPI9_ORYSJ</name>
<dbReference type="AlphaFoldDB" id="Q6EPI9"/>
<feature type="compositionally biased region" description="Low complexity" evidence="1">
    <location>
        <begin position="61"/>
        <end position="76"/>
    </location>
</feature>
<dbReference type="Proteomes" id="UP000000763">
    <property type="component" value="Chromosome 9"/>
</dbReference>
<proteinExistence type="predicted"/>
<feature type="region of interest" description="Disordered" evidence="1">
    <location>
        <begin position="1"/>
        <end position="76"/>
    </location>
</feature>
<sequence>MAQQHDHSTGGSGGDHWRARWRRDGDRGLARRRRPQADAQEARRRRPLAGAQEARRRRRSSAAAVTAGRRAGGEAATAGLCGGKECWPVRRRRDGDRGPAWRQRPLAGTKGGAAATAGQCGPARRGAQGRPQVVLLDFVMLANIVLKFSEISFFKVC</sequence>
<organism evidence="2 3">
    <name type="scientific">Oryza sativa subsp. japonica</name>
    <name type="common">Rice</name>
    <dbReference type="NCBI Taxonomy" id="39947"/>
    <lineage>
        <taxon>Eukaryota</taxon>
        <taxon>Viridiplantae</taxon>
        <taxon>Streptophyta</taxon>
        <taxon>Embryophyta</taxon>
        <taxon>Tracheophyta</taxon>
        <taxon>Spermatophyta</taxon>
        <taxon>Magnoliopsida</taxon>
        <taxon>Liliopsida</taxon>
        <taxon>Poales</taxon>
        <taxon>Poaceae</taxon>
        <taxon>BOP clade</taxon>
        <taxon>Oryzoideae</taxon>
        <taxon>Oryzeae</taxon>
        <taxon>Oryzinae</taxon>
        <taxon>Oryza</taxon>
        <taxon>Oryza sativa</taxon>
    </lineage>
</organism>
<evidence type="ECO:0000256" key="1">
    <source>
        <dbReference type="SAM" id="MobiDB-lite"/>
    </source>
</evidence>
<feature type="compositionally biased region" description="Basic and acidic residues" evidence="1">
    <location>
        <begin position="15"/>
        <end position="29"/>
    </location>
</feature>
<evidence type="ECO:0000313" key="2">
    <source>
        <dbReference type="EMBL" id="BAD29431.1"/>
    </source>
</evidence>
<reference evidence="3" key="1">
    <citation type="journal article" date="2005" name="Nature">
        <title>The map-based sequence of the rice genome.</title>
        <authorList>
            <consortium name="International rice genome sequencing project (IRGSP)"/>
            <person name="Matsumoto T."/>
            <person name="Wu J."/>
            <person name="Kanamori H."/>
            <person name="Katayose Y."/>
            <person name="Fujisawa M."/>
            <person name="Namiki N."/>
            <person name="Mizuno H."/>
            <person name="Yamamoto K."/>
            <person name="Antonio B.A."/>
            <person name="Baba T."/>
            <person name="Sakata K."/>
            <person name="Nagamura Y."/>
            <person name="Aoki H."/>
            <person name="Arikawa K."/>
            <person name="Arita K."/>
            <person name="Bito T."/>
            <person name="Chiden Y."/>
            <person name="Fujitsuka N."/>
            <person name="Fukunaka R."/>
            <person name="Hamada M."/>
            <person name="Harada C."/>
            <person name="Hayashi A."/>
            <person name="Hijishita S."/>
            <person name="Honda M."/>
            <person name="Hosokawa S."/>
            <person name="Ichikawa Y."/>
            <person name="Idonuma A."/>
            <person name="Iijima M."/>
            <person name="Ikeda M."/>
            <person name="Ikeno M."/>
            <person name="Ito K."/>
            <person name="Ito S."/>
            <person name="Ito T."/>
            <person name="Ito Y."/>
            <person name="Ito Y."/>
            <person name="Iwabuchi A."/>
            <person name="Kamiya K."/>
            <person name="Karasawa W."/>
            <person name="Kurita K."/>
            <person name="Katagiri S."/>
            <person name="Kikuta A."/>
            <person name="Kobayashi H."/>
            <person name="Kobayashi N."/>
            <person name="Machita K."/>
            <person name="Maehara T."/>
            <person name="Masukawa M."/>
            <person name="Mizubayashi T."/>
            <person name="Mukai Y."/>
            <person name="Nagasaki H."/>
            <person name="Nagata Y."/>
            <person name="Naito S."/>
            <person name="Nakashima M."/>
            <person name="Nakama Y."/>
            <person name="Nakamichi Y."/>
            <person name="Nakamura M."/>
            <person name="Meguro A."/>
            <person name="Negishi M."/>
            <person name="Ohta I."/>
            <person name="Ohta T."/>
            <person name="Okamoto M."/>
            <person name="Ono N."/>
            <person name="Saji S."/>
            <person name="Sakaguchi M."/>
            <person name="Sakai K."/>
            <person name="Shibata M."/>
            <person name="Shimokawa T."/>
            <person name="Song J."/>
            <person name="Takazaki Y."/>
            <person name="Terasawa K."/>
            <person name="Tsugane M."/>
            <person name="Tsuji K."/>
            <person name="Ueda S."/>
            <person name="Waki K."/>
            <person name="Yamagata H."/>
            <person name="Yamamoto M."/>
            <person name="Yamamoto S."/>
            <person name="Yamane H."/>
            <person name="Yoshiki S."/>
            <person name="Yoshihara R."/>
            <person name="Yukawa K."/>
            <person name="Zhong H."/>
            <person name="Yano M."/>
            <person name="Yuan Q."/>
            <person name="Ouyang S."/>
            <person name="Liu J."/>
            <person name="Jones K.M."/>
            <person name="Gansberger K."/>
            <person name="Moffat K."/>
            <person name="Hill J."/>
            <person name="Bera J."/>
            <person name="Fadrosh D."/>
            <person name="Jin S."/>
            <person name="Johri S."/>
            <person name="Kim M."/>
            <person name="Overton L."/>
            <person name="Reardon M."/>
            <person name="Tsitrin T."/>
            <person name="Vuong H."/>
            <person name="Weaver B."/>
            <person name="Ciecko A."/>
            <person name="Tallon L."/>
            <person name="Jackson J."/>
            <person name="Pai G."/>
            <person name="Aken S.V."/>
            <person name="Utterback T."/>
            <person name="Reidmuller S."/>
            <person name="Feldblyum T."/>
            <person name="Hsiao J."/>
            <person name="Zismann V."/>
            <person name="Iobst S."/>
            <person name="de Vazeille A.R."/>
            <person name="Buell C.R."/>
            <person name="Ying K."/>
            <person name="Li Y."/>
            <person name="Lu T."/>
            <person name="Huang Y."/>
            <person name="Zhao Q."/>
            <person name="Feng Q."/>
            <person name="Zhang L."/>
            <person name="Zhu J."/>
            <person name="Weng Q."/>
            <person name="Mu J."/>
            <person name="Lu Y."/>
            <person name="Fan D."/>
            <person name="Liu Y."/>
            <person name="Guan J."/>
            <person name="Zhang Y."/>
            <person name="Yu S."/>
            <person name="Liu X."/>
            <person name="Zhang Y."/>
            <person name="Hong G."/>
            <person name="Han B."/>
            <person name="Choisne N."/>
            <person name="Demange N."/>
            <person name="Orjeda G."/>
            <person name="Samain S."/>
            <person name="Cattolico L."/>
            <person name="Pelletier E."/>
            <person name="Couloux A."/>
            <person name="Segurens B."/>
            <person name="Wincker P."/>
            <person name="D'Hont A."/>
            <person name="Scarpelli C."/>
            <person name="Weissenbach J."/>
            <person name="Salanoubat M."/>
            <person name="Quetier F."/>
            <person name="Yu Y."/>
            <person name="Kim H.R."/>
            <person name="Rambo T."/>
            <person name="Currie J."/>
            <person name="Collura K."/>
            <person name="Luo M."/>
            <person name="Yang T."/>
            <person name="Ammiraju J.S.S."/>
            <person name="Engler F."/>
            <person name="Soderlund C."/>
            <person name="Wing R.A."/>
            <person name="Palmer L.E."/>
            <person name="de la Bastide M."/>
            <person name="Spiegel L."/>
            <person name="Nascimento L."/>
            <person name="Zutavern T."/>
            <person name="O'Shaughnessy A."/>
            <person name="Dike S."/>
            <person name="Dedhia N."/>
            <person name="Preston R."/>
            <person name="Balija V."/>
            <person name="McCombie W.R."/>
            <person name="Chow T."/>
            <person name="Chen H."/>
            <person name="Chung M."/>
            <person name="Chen C."/>
            <person name="Shaw J."/>
            <person name="Wu H."/>
            <person name="Hsiao K."/>
            <person name="Chao Y."/>
            <person name="Chu M."/>
            <person name="Cheng C."/>
            <person name="Hour A."/>
            <person name="Lee P."/>
            <person name="Lin S."/>
            <person name="Lin Y."/>
            <person name="Liou J."/>
            <person name="Liu S."/>
            <person name="Hsing Y."/>
            <person name="Raghuvanshi S."/>
            <person name="Mohanty A."/>
            <person name="Bharti A.K."/>
            <person name="Gaur A."/>
            <person name="Gupta V."/>
            <person name="Kumar D."/>
            <person name="Ravi V."/>
            <person name="Vij S."/>
            <person name="Kapur A."/>
            <person name="Khurana P."/>
            <person name="Khurana P."/>
            <person name="Khurana J.P."/>
            <person name="Tyagi A.K."/>
            <person name="Gaikwad K."/>
            <person name="Singh A."/>
            <person name="Dalal V."/>
            <person name="Srivastava S."/>
            <person name="Dixit A."/>
            <person name="Pal A.K."/>
            <person name="Ghazi I.A."/>
            <person name="Yadav M."/>
            <person name="Pandit A."/>
            <person name="Bhargava A."/>
            <person name="Sureshbabu K."/>
            <person name="Batra K."/>
            <person name="Sharma T.R."/>
            <person name="Mohapatra T."/>
            <person name="Singh N.K."/>
            <person name="Messing J."/>
            <person name="Nelson A.B."/>
            <person name="Fuks G."/>
            <person name="Kavchok S."/>
            <person name="Keizer G."/>
            <person name="Linton E."/>
            <person name="Llaca V."/>
            <person name="Song R."/>
            <person name="Tanyolac B."/>
            <person name="Young S."/>
            <person name="Ho-Il K."/>
            <person name="Hahn J.H."/>
            <person name="Sangsakoo G."/>
            <person name="Vanavichit A."/>
            <person name="de Mattos Luiz.A.T."/>
            <person name="Zimmer P.D."/>
            <person name="Malone G."/>
            <person name="Dellagostin O."/>
            <person name="de Oliveira A.C."/>
            <person name="Bevan M."/>
            <person name="Bancroft I."/>
            <person name="Minx P."/>
            <person name="Cordum H."/>
            <person name="Wilson R."/>
            <person name="Cheng Z."/>
            <person name="Jin W."/>
            <person name="Jiang J."/>
            <person name="Leong S.A."/>
            <person name="Iwama H."/>
            <person name="Gojobori T."/>
            <person name="Itoh T."/>
            <person name="Niimura Y."/>
            <person name="Fujii Y."/>
            <person name="Habara T."/>
            <person name="Sakai H."/>
            <person name="Sato Y."/>
            <person name="Wilson G."/>
            <person name="Kumar K."/>
            <person name="McCouch S."/>
            <person name="Juretic N."/>
            <person name="Hoen D."/>
            <person name="Wright S."/>
            <person name="Bruskiewich R."/>
            <person name="Bureau T."/>
            <person name="Miyao A."/>
            <person name="Hirochika H."/>
            <person name="Nishikawa T."/>
            <person name="Kadowaki K."/>
            <person name="Sugiura M."/>
            <person name="Burr B."/>
            <person name="Sasaki T."/>
        </authorList>
    </citation>
    <scope>NUCLEOTIDE SEQUENCE [LARGE SCALE GENOMIC DNA]</scope>
    <source>
        <strain evidence="3">cv. Nipponbare</strain>
    </source>
</reference>